<dbReference type="Gene3D" id="2.50.20.10">
    <property type="entry name" value="Lipoprotein localisation LolA/LolB/LppX"/>
    <property type="match status" value="1"/>
</dbReference>
<evidence type="ECO:0000256" key="1">
    <source>
        <dbReference type="SAM" id="SignalP"/>
    </source>
</evidence>
<keyword evidence="3" id="KW-1185">Reference proteome</keyword>
<protein>
    <recommendedName>
        <fullName evidence="4">Outer membrane lipoprotein-sorting protein</fullName>
    </recommendedName>
</protein>
<gene>
    <name evidence="2" type="ORF">HU137_01510</name>
</gene>
<sequence length="223" mass="25895">MRFDLRVKILFFIVFASLIGQAQTAEQIIHQHLENSGGISNWKKLNSLIIKGDAVLGLEESYPMTIYHRRPYDKKVTFMVQGKEMLNEGFDGKNGWTYNEISGKNEVLIGYEPDSFDSDMMDFQKKGFTAVYTGKANFEGKECYKVELTKNVNKVTYCFSTKDYTLLWEENQEEKLMYYDYKKFNGLEFATRIVGQPKEGGEYVIQFSSIQINPTIDDKVFKF</sequence>
<feature type="chain" id="PRO_5032371523" description="Outer membrane lipoprotein-sorting protein" evidence="1">
    <location>
        <begin position="23"/>
        <end position="223"/>
    </location>
</feature>
<reference evidence="2 3" key="1">
    <citation type="submission" date="2020-07" db="EMBL/GenBank/DDBJ databases">
        <title>Moheibacter lacus sp. nov., a member of the family Flavobacteriaceae isolated from freshwater lake sediment.</title>
        <authorList>
            <person name="Liu Y."/>
        </authorList>
    </citation>
    <scope>NUCLEOTIDE SEQUENCE [LARGE SCALE GENOMIC DNA]</scope>
    <source>
        <strain evidence="2 3">BDHS18</strain>
    </source>
</reference>
<comment type="caution">
    <text evidence="2">The sequence shown here is derived from an EMBL/GenBank/DDBJ whole genome shotgun (WGS) entry which is preliminary data.</text>
</comment>
<evidence type="ECO:0000313" key="2">
    <source>
        <dbReference type="EMBL" id="MBA5628443.1"/>
    </source>
</evidence>
<dbReference type="EMBL" id="JACDZE010000001">
    <property type="protein sequence ID" value="MBA5628443.1"/>
    <property type="molecule type" value="Genomic_DNA"/>
</dbReference>
<organism evidence="2 3">
    <name type="scientific">Moheibacter lacus</name>
    <dbReference type="NCBI Taxonomy" id="2745851"/>
    <lineage>
        <taxon>Bacteria</taxon>
        <taxon>Pseudomonadati</taxon>
        <taxon>Bacteroidota</taxon>
        <taxon>Flavobacteriia</taxon>
        <taxon>Flavobacteriales</taxon>
        <taxon>Weeksellaceae</taxon>
        <taxon>Moheibacter</taxon>
    </lineage>
</organism>
<keyword evidence="1" id="KW-0732">Signal</keyword>
<feature type="signal peptide" evidence="1">
    <location>
        <begin position="1"/>
        <end position="22"/>
    </location>
</feature>
<dbReference type="RefSeq" id="WP_182042042.1">
    <property type="nucleotide sequence ID" value="NZ_JACDZE010000001.1"/>
</dbReference>
<proteinExistence type="predicted"/>
<evidence type="ECO:0000313" key="3">
    <source>
        <dbReference type="Proteomes" id="UP000552241"/>
    </source>
</evidence>
<dbReference type="AlphaFoldDB" id="A0A838ZR07"/>
<accession>A0A838ZR07</accession>
<name>A0A838ZR07_9FLAO</name>
<evidence type="ECO:0008006" key="4">
    <source>
        <dbReference type="Google" id="ProtNLM"/>
    </source>
</evidence>
<dbReference type="Proteomes" id="UP000552241">
    <property type="component" value="Unassembled WGS sequence"/>
</dbReference>